<dbReference type="InterPro" id="IPR013078">
    <property type="entry name" value="His_Pase_superF_clade-1"/>
</dbReference>
<dbReference type="SMART" id="SM00855">
    <property type="entry name" value="PGAM"/>
    <property type="match status" value="1"/>
</dbReference>
<accession>A0A318SP78</accession>
<dbReference type="EMBL" id="QJTC01000003">
    <property type="protein sequence ID" value="PYE79061.1"/>
    <property type="molecule type" value="Genomic_DNA"/>
</dbReference>
<feature type="active site" description="Tele-phosphohistidine intermediate" evidence="2">
    <location>
        <position position="10"/>
    </location>
</feature>
<dbReference type="PANTHER" id="PTHR46517:SF1">
    <property type="entry name" value="FRUCTOSE-2,6-BISPHOSPHATASE TIGAR"/>
    <property type="match status" value="1"/>
</dbReference>
<dbReference type="CDD" id="cd07067">
    <property type="entry name" value="HP_PGM_like"/>
    <property type="match status" value="1"/>
</dbReference>
<dbReference type="Proteomes" id="UP000247540">
    <property type="component" value="Unassembled WGS sequence"/>
</dbReference>
<evidence type="ECO:0000313" key="4">
    <source>
        <dbReference type="EMBL" id="PYE79061.1"/>
    </source>
</evidence>
<dbReference type="GO" id="GO:0045820">
    <property type="term" value="P:negative regulation of glycolytic process"/>
    <property type="evidence" value="ECO:0007669"/>
    <property type="project" value="TreeGrafter"/>
</dbReference>
<dbReference type="RefSeq" id="WP_259292606.1">
    <property type="nucleotide sequence ID" value="NZ_JAMOFZ010000003.1"/>
</dbReference>
<keyword evidence="1" id="KW-0378">Hydrolase</keyword>
<sequence>MPTDLILIRHGETDWNRAMRFQGHSDVPLNAVGLAQAERLADRLAHEAIDHAVASDLLRTRQTAAPAVARLGLSLQTDAGLREQFFGEAEGLTAAELRETMPASWLRWLDFQADRSLPGGESTRQFHARSIAALRGVAAAHVGKTVLVVSHGGVLDMVFRTAQALSLDGPRMAEIPNAGFNRVRVDERGAIEIQAWAEVGHLEGLPAQPVYEQTRLAREREAAAAAAARADSLSAGNPSAE</sequence>
<dbReference type="InterPro" id="IPR001345">
    <property type="entry name" value="PG/BPGM_mutase_AS"/>
</dbReference>
<dbReference type="Gene3D" id="3.40.50.1240">
    <property type="entry name" value="Phosphoglycerate mutase-like"/>
    <property type="match status" value="1"/>
</dbReference>
<comment type="caution">
    <text evidence="4">The sequence shown here is derived from an EMBL/GenBank/DDBJ whole genome shotgun (WGS) entry which is preliminary data.</text>
</comment>
<proteinExistence type="predicted"/>
<evidence type="ECO:0000256" key="3">
    <source>
        <dbReference type="PIRSR" id="PIRSR613078-2"/>
    </source>
</evidence>
<dbReference type="AlphaFoldDB" id="A0A318SP78"/>
<dbReference type="PANTHER" id="PTHR46517">
    <property type="entry name" value="FRUCTOSE-2,6-BISPHOSPHATASE TIGAR"/>
    <property type="match status" value="1"/>
</dbReference>
<feature type="active site" description="Proton donor/acceptor" evidence="2">
    <location>
        <position position="83"/>
    </location>
</feature>
<dbReference type="GO" id="GO:0043456">
    <property type="term" value="P:regulation of pentose-phosphate shunt"/>
    <property type="evidence" value="ECO:0007669"/>
    <property type="project" value="TreeGrafter"/>
</dbReference>
<reference evidence="4 5" key="1">
    <citation type="submission" date="2018-06" db="EMBL/GenBank/DDBJ databases">
        <title>Genomic Encyclopedia of Type Strains, Phase III (KMG-III): the genomes of soil and plant-associated and newly described type strains.</title>
        <authorList>
            <person name="Whitman W."/>
        </authorList>
    </citation>
    <scope>NUCLEOTIDE SEQUENCE [LARGE SCALE GENOMIC DNA]</scope>
    <source>
        <strain evidence="4 5">CECT 7646</strain>
    </source>
</reference>
<feature type="binding site" evidence="3">
    <location>
        <begin position="9"/>
        <end position="16"/>
    </location>
    <ligand>
        <name>substrate</name>
    </ligand>
</feature>
<dbReference type="Pfam" id="PF00300">
    <property type="entry name" value="His_Phos_1"/>
    <property type="match status" value="1"/>
</dbReference>
<organism evidence="4 5">
    <name type="scientific">Xylophilus ampelinus</name>
    <dbReference type="NCBI Taxonomy" id="54067"/>
    <lineage>
        <taxon>Bacteria</taxon>
        <taxon>Pseudomonadati</taxon>
        <taxon>Pseudomonadota</taxon>
        <taxon>Betaproteobacteria</taxon>
        <taxon>Burkholderiales</taxon>
        <taxon>Xylophilus</taxon>
    </lineage>
</organism>
<dbReference type="PROSITE" id="PS00175">
    <property type="entry name" value="PG_MUTASE"/>
    <property type="match status" value="1"/>
</dbReference>
<dbReference type="InterPro" id="IPR029033">
    <property type="entry name" value="His_PPase_superfam"/>
</dbReference>
<dbReference type="InterPro" id="IPR051695">
    <property type="entry name" value="Phosphoglycerate_Mutase"/>
</dbReference>
<protein>
    <submittedName>
        <fullName evidence="4">Putative phosphoglycerate mutase</fullName>
    </submittedName>
</protein>
<gene>
    <name evidence="4" type="ORF">DFQ15_10348</name>
</gene>
<evidence type="ECO:0000256" key="2">
    <source>
        <dbReference type="PIRSR" id="PIRSR613078-1"/>
    </source>
</evidence>
<evidence type="ECO:0000256" key="1">
    <source>
        <dbReference type="ARBA" id="ARBA00022801"/>
    </source>
</evidence>
<evidence type="ECO:0000313" key="5">
    <source>
        <dbReference type="Proteomes" id="UP000247540"/>
    </source>
</evidence>
<dbReference type="GO" id="GO:0004331">
    <property type="term" value="F:fructose-2,6-bisphosphate 2-phosphatase activity"/>
    <property type="evidence" value="ECO:0007669"/>
    <property type="project" value="TreeGrafter"/>
</dbReference>
<dbReference type="GO" id="GO:0005829">
    <property type="term" value="C:cytosol"/>
    <property type="evidence" value="ECO:0007669"/>
    <property type="project" value="TreeGrafter"/>
</dbReference>
<keyword evidence="5" id="KW-1185">Reference proteome</keyword>
<dbReference type="SUPFAM" id="SSF53254">
    <property type="entry name" value="Phosphoglycerate mutase-like"/>
    <property type="match status" value="1"/>
</dbReference>
<name>A0A318SP78_9BURK</name>
<feature type="binding site" evidence="3">
    <location>
        <position position="59"/>
    </location>
    <ligand>
        <name>substrate</name>
    </ligand>
</feature>